<dbReference type="NCBIfam" id="TIGR00211">
    <property type="entry name" value="glyS"/>
    <property type="match status" value="1"/>
</dbReference>
<dbReference type="HAMAP" id="MF_00255">
    <property type="entry name" value="Gly_tRNA_synth_beta"/>
    <property type="match status" value="1"/>
</dbReference>
<dbReference type="Pfam" id="PF02092">
    <property type="entry name" value="tRNA_synt_2f"/>
    <property type="match status" value="1"/>
</dbReference>
<comment type="subunit">
    <text evidence="10">Tetramer of two alpha and two beta subunits.</text>
</comment>
<dbReference type="InterPro" id="IPR006194">
    <property type="entry name" value="Gly-tRNA-synth_heterodimer"/>
</dbReference>
<comment type="similarity">
    <text evidence="2 10">Belongs to the class-II aminoacyl-tRNA synthetase family.</text>
</comment>
<dbReference type="Pfam" id="PF05746">
    <property type="entry name" value="DALR_1"/>
    <property type="match status" value="1"/>
</dbReference>
<dbReference type="SUPFAM" id="SSF47323">
    <property type="entry name" value="Anticodon-binding domain of a subclass of class I aminoacyl-tRNA synthetases"/>
    <property type="match status" value="1"/>
</dbReference>
<gene>
    <name evidence="10" type="primary">glyS</name>
    <name evidence="12" type="ORF">EYH37_05370</name>
</gene>
<evidence type="ECO:0000256" key="7">
    <source>
        <dbReference type="ARBA" id="ARBA00022917"/>
    </source>
</evidence>
<dbReference type="Proteomes" id="UP000606463">
    <property type="component" value="Unassembled WGS sequence"/>
</dbReference>
<evidence type="ECO:0000256" key="2">
    <source>
        <dbReference type="ARBA" id="ARBA00008226"/>
    </source>
</evidence>
<evidence type="ECO:0000256" key="3">
    <source>
        <dbReference type="ARBA" id="ARBA00022490"/>
    </source>
</evidence>
<keyword evidence="5 10" id="KW-0547">Nucleotide-binding</keyword>
<dbReference type="AlphaFoldDB" id="A0A9D1CFD6"/>
<evidence type="ECO:0000256" key="6">
    <source>
        <dbReference type="ARBA" id="ARBA00022840"/>
    </source>
</evidence>
<evidence type="ECO:0000256" key="10">
    <source>
        <dbReference type="HAMAP-Rule" id="MF_00255"/>
    </source>
</evidence>
<dbReference type="GO" id="GO:0005829">
    <property type="term" value="C:cytosol"/>
    <property type="evidence" value="ECO:0007669"/>
    <property type="project" value="TreeGrafter"/>
</dbReference>
<dbReference type="PRINTS" id="PR01045">
    <property type="entry name" value="TRNASYNTHGB"/>
</dbReference>
<name>A0A9D1CFD6_AQUAO</name>
<dbReference type="EC" id="6.1.1.14" evidence="10"/>
<sequence length="692" mass="79408">MDFLLEIGTEELPAFSVKPALKYLEKSLKGLLEQDELTFGDIKTFGTPRRLAVFVKELSEEKPQKTQTVWGPPKNIAFDEKGRPTKALEGFLKRNGATLEQVKILPKGKGEYVALEKIVGGEPAEKILAKALPRILDNIPFPKYMRWDSSGKLFLRPVRWILAITSKRVVKFKWGNLKSGSYTYGHRFLSGGETFRGRKIEVKDPKEYLKLLKENYVIADHKERKKQIEKALSEWEEKLQARVPLRGELTEENTFLVEYVYPILCSFDEKYLELPPLVIVTVSAHHQRFFCFQKPNGEVVNRFLAISNNVPKEEGIVRKGFEKVLRARLEDALFFYREDLKRPLESLVPQLKGVVQHSKLGTLYDKTQRLIKLGEEIAKNLCPQKVEKVKRACFLSKADLLTEMVKELDELQGYMGFVYAKAQGEDGEVAKALWEQYKPKGSQDELPQTEVGTVLALADKLHDLVGYFGIGEKPKSSADPLGLRRACLGIIRIVEGKNLDLDLKGLIEKTYDLFEGLKLSKGELVRELEEFFKQRVVNYLSPVYGKEIVHAVVSARGGFEIGEITQTVKQLSHILNTSQLAAVREANRRVKKIISRVKDTYEVDEKLLKTPYEEKLYNWLLQLEEEFKSLSPSQRVEKLAELKGIIDQFFDNVMVMAKEEELRKNRIALLQRVKKLFETVADFEKLPLREKQ</sequence>
<feature type="domain" description="DALR anticodon binding" evidence="11">
    <location>
        <begin position="586"/>
        <end position="679"/>
    </location>
</feature>
<comment type="catalytic activity">
    <reaction evidence="9 10">
        <text>tRNA(Gly) + glycine + ATP = glycyl-tRNA(Gly) + AMP + diphosphate</text>
        <dbReference type="Rhea" id="RHEA:16013"/>
        <dbReference type="Rhea" id="RHEA-COMP:9664"/>
        <dbReference type="Rhea" id="RHEA-COMP:9683"/>
        <dbReference type="ChEBI" id="CHEBI:30616"/>
        <dbReference type="ChEBI" id="CHEBI:33019"/>
        <dbReference type="ChEBI" id="CHEBI:57305"/>
        <dbReference type="ChEBI" id="CHEBI:78442"/>
        <dbReference type="ChEBI" id="CHEBI:78522"/>
        <dbReference type="ChEBI" id="CHEBI:456215"/>
        <dbReference type="EC" id="6.1.1.14"/>
    </reaction>
</comment>
<dbReference type="PANTHER" id="PTHR30075:SF2">
    <property type="entry name" value="GLYCINE--TRNA LIGASE, CHLOROPLASTIC_MITOCHONDRIAL 2"/>
    <property type="match status" value="1"/>
</dbReference>
<accession>A0A9D1CFD6</accession>
<keyword evidence="4 10" id="KW-0436">Ligase</keyword>
<protein>
    <recommendedName>
        <fullName evidence="10">Glycine--tRNA ligase beta subunit</fullName>
        <ecNumber evidence="10">6.1.1.14</ecNumber>
    </recommendedName>
    <alternativeName>
        <fullName evidence="10">Glycyl-tRNA synthetase beta subunit</fullName>
        <shortName evidence="10">GlyRS</shortName>
    </alternativeName>
</protein>
<evidence type="ECO:0000259" key="11">
    <source>
        <dbReference type="Pfam" id="PF05746"/>
    </source>
</evidence>
<dbReference type="EMBL" id="DQVE01000055">
    <property type="protein sequence ID" value="HIP98770.1"/>
    <property type="molecule type" value="Genomic_DNA"/>
</dbReference>
<dbReference type="PANTHER" id="PTHR30075">
    <property type="entry name" value="GLYCYL-TRNA SYNTHETASE"/>
    <property type="match status" value="1"/>
</dbReference>
<dbReference type="GO" id="GO:0006426">
    <property type="term" value="P:glycyl-tRNA aminoacylation"/>
    <property type="evidence" value="ECO:0007669"/>
    <property type="project" value="UniProtKB-UniRule"/>
</dbReference>
<evidence type="ECO:0000313" key="13">
    <source>
        <dbReference type="Proteomes" id="UP000606463"/>
    </source>
</evidence>
<comment type="caution">
    <text evidence="12">The sequence shown here is derived from an EMBL/GenBank/DDBJ whole genome shotgun (WGS) entry which is preliminary data.</text>
</comment>
<dbReference type="SUPFAM" id="SSF109604">
    <property type="entry name" value="HD-domain/PDEase-like"/>
    <property type="match status" value="1"/>
</dbReference>
<dbReference type="InterPro" id="IPR009080">
    <property type="entry name" value="tRNAsynth_Ia_anticodon-bd"/>
</dbReference>
<dbReference type="GO" id="GO:0006420">
    <property type="term" value="P:arginyl-tRNA aminoacylation"/>
    <property type="evidence" value="ECO:0007669"/>
    <property type="project" value="InterPro"/>
</dbReference>
<reference evidence="12" key="1">
    <citation type="journal article" date="2020" name="ISME J.">
        <title>Gammaproteobacteria mediating utilization of methyl-, sulfur- and petroleum organic compounds in deep ocean hydrothermal plumes.</title>
        <authorList>
            <person name="Zhou Z."/>
            <person name="Liu Y."/>
            <person name="Pan J."/>
            <person name="Cron B.R."/>
            <person name="Toner B.M."/>
            <person name="Anantharaman K."/>
            <person name="Breier J.A."/>
            <person name="Dick G.J."/>
            <person name="Li M."/>
        </authorList>
    </citation>
    <scope>NUCLEOTIDE SEQUENCE</scope>
    <source>
        <strain evidence="12">SZUA-1501</strain>
    </source>
</reference>
<evidence type="ECO:0000256" key="4">
    <source>
        <dbReference type="ARBA" id="ARBA00022598"/>
    </source>
</evidence>
<dbReference type="InterPro" id="IPR008909">
    <property type="entry name" value="DALR_anticod-bd"/>
</dbReference>
<dbReference type="InterPro" id="IPR015944">
    <property type="entry name" value="Gly-tRNA-synth_bsu"/>
</dbReference>
<dbReference type="GO" id="GO:0005524">
    <property type="term" value="F:ATP binding"/>
    <property type="evidence" value="ECO:0007669"/>
    <property type="project" value="UniProtKB-UniRule"/>
</dbReference>
<proteinExistence type="inferred from homology"/>
<dbReference type="GO" id="GO:0004820">
    <property type="term" value="F:glycine-tRNA ligase activity"/>
    <property type="evidence" value="ECO:0007669"/>
    <property type="project" value="UniProtKB-UniRule"/>
</dbReference>
<organism evidence="12 13">
    <name type="scientific">Aquifex aeolicus</name>
    <dbReference type="NCBI Taxonomy" id="63363"/>
    <lineage>
        <taxon>Bacteria</taxon>
        <taxon>Pseudomonadati</taxon>
        <taxon>Aquificota</taxon>
        <taxon>Aquificia</taxon>
        <taxon>Aquificales</taxon>
        <taxon>Aquificaceae</taxon>
        <taxon>Aquifex</taxon>
    </lineage>
</organism>
<evidence type="ECO:0000256" key="8">
    <source>
        <dbReference type="ARBA" id="ARBA00023146"/>
    </source>
</evidence>
<evidence type="ECO:0000256" key="5">
    <source>
        <dbReference type="ARBA" id="ARBA00022741"/>
    </source>
</evidence>
<keyword evidence="3 10" id="KW-0963">Cytoplasm</keyword>
<dbReference type="PROSITE" id="PS50861">
    <property type="entry name" value="AA_TRNA_LIGASE_II_GLYAB"/>
    <property type="match status" value="1"/>
</dbReference>
<evidence type="ECO:0000256" key="1">
    <source>
        <dbReference type="ARBA" id="ARBA00004496"/>
    </source>
</evidence>
<evidence type="ECO:0000313" key="12">
    <source>
        <dbReference type="EMBL" id="HIP98770.1"/>
    </source>
</evidence>
<keyword evidence="6 10" id="KW-0067">ATP-binding</keyword>
<keyword evidence="7 10" id="KW-0648">Protein biosynthesis</keyword>
<dbReference type="GO" id="GO:0004814">
    <property type="term" value="F:arginine-tRNA ligase activity"/>
    <property type="evidence" value="ECO:0007669"/>
    <property type="project" value="InterPro"/>
</dbReference>
<evidence type="ECO:0000256" key="9">
    <source>
        <dbReference type="ARBA" id="ARBA00047937"/>
    </source>
</evidence>
<comment type="subcellular location">
    <subcellularLocation>
        <location evidence="1 10">Cytoplasm</location>
    </subcellularLocation>
</comment>
<keyword evidence="8 10" id="KW-0030">Aminoacyl-tRNA synthetase</keyword>